<accession>A0A0P6Y4N3</accession>
<keyword evidence="2" id="KW-1185">Reference proteome</keyword>
<evidence type="ECO:0000313" key="2">
    <source>
        <dbReference type="Proteomes" id="UP000050417"/>
    </source>
</evidence>
<name>A0A0P6Y4N3_9CHLR</name>
<dbReference type="STRING" id="1134406.ADN00_11400"/>
<reference evidence="1 2" key="1">
    <citation type="submission" date="2015-07" db="EMBL/GenBank/DDBJ databases">
        <title>Genome sequence of Ornatilinea apprima DSM 23815.</title>
        <authorList>
            <person name="Hemp J."/>
            <person name="Ward L.M."/>
            <person name="Pace L.A."/>
            <person name="Fischer W.W."/>
        </authorList>
    </citation>
    <scope>NUCLEOTIDE SEQUENCE [LARGE SCALE GENOMIC DNA]</scope>
    <source>
        <strain evidence="1 2">P3M-1</strain>
    </source>
</reference>
<dbReference type="EMBL" id="LGCL01000025">
    <property type="protein sequence ID" value="KPL76556.1"/>
    <property type="molecule type" value="Genomic_DNA"/>
</dbReference>
<sequence>MAKIQEVRNIEGKSANDCYNAGLKAYPAAGFTVWKERSLAWLLMAKKKDKGVDVDSNLSARPTSPAQVTLGLSSDAHSEEELSAMAEQIFAALQQALG</sequence>
<dbReference type="AlphaFoldDB" id="A0A0P6Y4N3"/>
<comment type="caution">
    <text evidence="1">The sequence shown here is derived from an EMBL/GenBank/DDBJ whole genome shotgun (WGS) entry which is preliminary data.</text>
</comment>
<organism evidence="1 2">
    <name type="scientific">Ornatilinea apprima</name>
    <dbReference type="NCBI Taxonomy" id="1134406"/>
    <lineage>
        <taxon>Bacteria</taxon>
        <taxon>Bacillati</taxon>
        <taxon>Chloroflexota</taxon>
        <taxon>Anaerolineae</taxon>
        <taxon>Anaerolineales</taxon>
        <taxon>Anaerolineaceae</taxon>
        <taxon>Ornatilinea</taxon>
    </lineage>
</organism>
<proteinExistence type="predicted"/>
<dbReference type="RefSeq" id="WP_075063140.1">
    <property type="nucleotide sequence ID" value="NZ_LGCL01000025.1"/>
</dbReference>
<protein>
    <submittedName>
        <fullName evidence="1">Uncharacterized protein</fullName>
    </submittedName>
</protein>
<gene>
    <name evidence="1" type="ORF">ADN00_11400</name>
</gene>
<dbReference type="OrthoDB" id="9943208at2"/>
<dbReference type="Proteomes" id="UP000050417">
    <property type="component" value="Unassembled WGS sequence"/>
</dbReference>
<evidence type="ECO:0000313" key="1">
    <source>
        <dbReference type="EMBL" id="KPL76556.1"/>
    </source>
</evidence>